<dbReference type="EnsemblMetazoa" id="XM_030988372">
    <property type="protein sequence ID" value="XP_030844232"/>
    <property type="gene ID" value="LOC576912"/>
</dbReference>
<evidence type="ECO:0000256" key="2">
    <source>
        <dbReference type="ARBA" id="ARBA00022884"/>
    </source>
</evidence>
<dbReference type="Pfam" id="PF00076">
    <property type="entry name" value="RRM_1"/>
    <property type="match status" value="3"/>
</dbReference>
<dbReference type="FunFam" id="3.30.70.330:FF:000383">
    <property type="entry name" value="Sex lethal, isoform D"/>
    <property type="match status" value="1"/>
</dbReference>
<reference evidence="6" key="1">
    <citation type="submission" date="2015-02" db="EMBL/GenBank/DDBJ databases">
        <title>Genome sequencing for Strongylocentrotus purpuratus.</title>
        <authorList>
            <person name="Murali S."/>
            <person name="Liu Y."/>
            <person name="Vee V."/>
            <person name="English A."/>
            <person name="Wang M."/>
            <person name="Skinner E."/>
            <person name="Han Y."/>
            <person name="Muzny D.M."/>
            <person name="Worley K.C."/>
            <person name="Gibbs R.A."/>
        </authorList>
    </citation>
    <scope>NUCLEOTIDE SEQUENCE</scope>
</reference>
<dbReference type="GO" id="GO:0005737">
    <property type="term" value="C:cytoplasm"/>
    <property type="evidence" value="ECO:0000318"/>
    <property type="project" value="GO_Central"/>
</dbReference>
<feature type="domain" description="RRM" evidence="4">
    <location>
        <begin position="147"/>
        <end position="227"/>
    </location>
</feature>
<evidence type="ECO:0000313" key="5">
    <source>
        <dbReference type="EnsemblMetazoa" id="XP_030844232"/>
    </source>
</evidence>
<dbReference type="FunFam" id="3.30.70.330:FF:000015">
    <property type="entry name" value="CUGBP Elav-like family member 1 isoform 2"/>
    <property type="match status" value="1"/>
</dbReference>
<name>A0A7M7P0A2_STRPU</name>
<dbReference type="GO" id="GO:0003730">
    <property type="term" value="F:mRNA 3'-UTR binding"/>
    <property type="evidence" value="ECO:0000318"/>
    <property type="project" value="GO_Central"/>
</dbReference>
<dbReference type="Gene3D" id="3.30.70.330">
    <property type="match status" value="3"/>
</dbReference>
<dbReference type="GO" id="GO:0000381">
    <property type="term" value="P:regulation of alternative mRNA splicing, via spliceosome"/>
    <property type="evidence" value="ECO:0000318"/>
    <property type="project" value="GO_Central"/>
</dbReference>
<keyword evidence="6" id="KW-1185">Reference proteome</keyword>
<dbReference type="RefSeq" id="XP_030844232.1">
    <property type="nucleotide sequence ID" value="XM_030988372.1"/>
</dbReference>
<feature type="domain" description="RRM" evidence="4">
    <location>
        <begin position="569"/>
        <end position="647"/>
    </location>
</feature>
<reference evidence="5" key="2">
    <citation type="submission" date="2021-01" db="UniProtKB">
        <authorList>
            <consortium name="EnsemblMetazoa"/>
        </authorList>
    </citation>
    <scope>IDENTIFICATION</scope>
</reference>
<dbReference type="GO" id="GO:1990904">
    <property type="term" value="C:ribonucleoprotein complex"/>
    <property type="evidence" value="ECO:0000318"/>
    <property type="project" value="GO_Central"/>
</dbReference>
<sequence>MALLIMRPLTGNPDSPMMMNTGEISGVPPPQTAQPDPDSLKMFVGQIPKAYEEDKLREMFSEFGPVYELNVLRDKKTGESKGCAFVTFYSGVVADKAQKELHNRKVLPGMRHPIQMKPADCEGRHDGNDKATGFSGMGLNSLAVEERKLFVGMLSKKCDESDVRIMFSAFGSIEECHILRDQMGGHKGCAFVTYATRQMALNCIRSMHQSRIMDGCTSKLVVKFADTQKEKEQKKLQQMAQQMCYNNLLQMACLGGGGGGGMNNQPPQQQSSGLNNPYLFPDVVNAQAMKEQTIAQNAFLQLAQQAAAAGGGGGTGGMGNVSNLANLQLPGHEYSSSPVGQTALTMPQLAALASAVNQQQNSTGGQGQNALAQSQALLAAAQGNSIMGVTPGSTGGTATTASTMTPAANTNSLVAGLTGLHSGLHQNLQSNTGHSGMGSNPSLGGYRGLPKAMPFFSSDKIGAGTNTTQSMTGLTAGLQGLAGTGLPSSIAGVGSLGTAAGLAGTGPTTAPTANIDLTALTQAYSGIQQYTAQFPNGFGPINAFQQQQQQQQAGIAGQKQKEGKGPEGANLFIYHLPQDYTDTDLISMFSPYGGILSAKVFIDKNTNLSKCFGFVSYDQPMSAQAAIQAMNGFSVGTKRLKVQLKRSKEANKPY</sequence>
<dbReference type="InterPro" id="IPR012677">
    <property type="entry name" value="Nucleotide-bd_a/b_plait_sf"/>
</dbReference>
<proteinExistence type="predicted"/>
<dbReference type="OMA" id="RQWNEVD"/>
<dbReference type="PANTHER" id="PTHR24012">
    <property type="entry name" value="RNA BINDING PROTEIN"/>
    <property type="match status" value="1"/>
</dbReference>
<accession>A0A7M7P0A2</accession>
<dbReference type="GeneID" id="576912"/>
<evidence type="ECO:0000313" key="6">
    <source>
        <dbReference type="Proteomes" id="UP000007110"/>
    </source>
</evidence>
<dbReference type="InterPro" id="IPR000504">
    <property type="entry name" value="RRM_dom"/>
</dbReference>
<dbReference type="GO" id="GO:0009967">
    <property type="term" value="P:positive regulation of signal transduction"/>
    <property type="evidence" value="ECO:0007669"/>
    <property type="project" value="UniProtKB-ARBA"/>
</dbReference>
<keyword evidence="2 3" id="KW-0694">RNA-binding</keyword>
<dbReference type="InParanoid" id="A0A7M7P0A2"/>
<dbReference type="SUPFAM" id="SSF54928">
    <property type="entry name" value="RNA-binding domain, RBD"/>
    <property type="match status" value="2"/>
</dbReference>
<keyword evidence="1" id="KW-0677">Repeat</keyword>
<dbReference type="AlphaFoldDB" id="A0A7M7P0A2"/>
<dbReference type="InterPro" id="IPR035979">
    <property type="entry name" value="RBD_domain_sf"/>
</dbReference>
<dbReference type="GO" id="GO:0010629">
    <property type="term" value="P:negative regulation of gene expression"/>
    <property type="evidence" value="ECO:0007669"/>
    <property type="project" value="UniProtKB-ARBA"/>
</dbReference>
<feature type="domain" description="RRM" evidence="4">
    <location>
        <begin position="40"/>
        <end position="121"/>
    </location>
</feature>
<dbReference type="Proteomes" id="UP000007110">
    <property type="component" value="Unassembled WGS sequence"/>
</dbReference>
<dbReference type="KEGG" id="spu:576912"/>
<organism evidence="5 6">
    <name type="scientific">Strongylocentrotus purpuratus</name>
    <name type="common">Purple sea urchin</name>
    <dbReference type="NCBI Taxonomy" id="7668"/>
    <lineage>
        <taxon>Eukaryota</taxon>
        <taxon>Metazoa</taxon>
        <taxon>Echinodermata</taxon>
        <taxon>Eleutherozoa</taxon>
        <taxon>Echinozoa</taxon>
        <taxon>Echinoidea</taxon>
        <taxon>Euechinoidea</taxon>
        <taxon>Echinacea</taxon>
        <taxon>Camarodonta</taxon>
        <taxon>Echinidea</taxon>
        <taxon>Strongylocentrotidae</taxon>
        <taxon>Strongylocentrotus</taxon>
    </lineage>
</organism>
<evidence type="ECO:0000256" key="3">
    <source>
        <dbReference type="PROSITE-ProRule" id="PRU00176"/>
    </source>
</evidence>
<evidence type="ECO:0000256" key="1">
    <source>
        <dbReference type="ARBA" id="ARBA00022737"/>
    </source>
</evidence>
<dbReference type="PROSITE" id="PS50102">
    <property type="entry name" value="RRM"/>
    <property type="match status" value="3"/>
</dbReference>
<dbReference type="FunFam" id="3.30.70.330:FF:000013">
    <property type="entry name" value="CUGBP Elav-like family member 1 isoform 2"/>
    <property type="match status" value="1"/>
</dbReference>
<dbReference type="GO" id="GO:0005634">
    <property type="term" value="C:nucleus"/>
    <property type="evidence" value="ECO:0000318"/>
    <property type="project" value="GO_Central"/>
</dbReference>
<dbReference type="GO" id="GO:0006376">
    <property type="term" value="P:mRNA splice site recognition"/>
    <property type="evidence" value="ECO:0000318"/>
    <property type="project" value="GO_Central"/>
</dbReference>
<protein>
    <recommendedName>
        <fullName evidence="4">RRM domain-containing protein</fullName>
    </recommendedName>
</protein>
<dbReference type="OrthoDB" id="410044at2759"/>
<dbReference type="SMART" id="SM00360">
    <property type="entry name" value="RRM"/>
    <property type="match status" value="3"/>
</dbReference>
<dbReference type="FunCoup" id="A0A7M7P0A2">
    <property type="interactions" value="1326"/>
</dbReference>
<evidence type="ECO:0000259" key="4">
    <source>
        <dbReference type="PROSITE" id="PS50102"/>
    </source>
</evidence>